<dbReference type="EMBL" id="JAULSU010000007">
    <property type="protein sequence ID" value="KAK0611760.1"/>
    <property type="molecule type" value="Genomic_DNA"/>
</dbReference>
<comment type="caution">
    <text evidence="1">The sequence shown here is derived from an EMBL/GenBank/DDBJ whole genome shotgun (WGS) entry which is preliminary data.</text>
</comment>
<name>A0AA39U647_9PEZI</name>
<evidence type="ECO:0000313" key="2">
    <source>
        <dbReference type="Proteomes" id="UP001175000"/>
    </source>
</evidence>
<dbReference type="AlphaFoldDB" id="A0AA39U647"/>
<dbReference type="Proteomes" id="UP001175000">
    <property type="component" value="Unassembled WGS sequence"/>
</dbReference>
<accession>A0AA39U647</accession>
<sequence length="92" mass="9822">MSLEREKLSGLRPFAATVASTPTCRSFANSIKGLSASRKTSRPAARRSDKSTVPVSMIQVNRKGVHLQAKNRSAYASNAFWSPSPGPGNSTT</sequence>
<protein>
    <submittedName>
        <fullName evidence="1">Uncharacterized protein</fullName>
    </submittedName>
</protein>
<gene>
    <name evidence="1" type="ORF">B0T14DRAFT_334637</name>
</gene>
<keyword evidence="2" id="KW-1185">Reference proteome</keyword>
<organism evidence="1 2">
    <name type="scientific">Immersiella caudata</name>
    <dbReference type="NCBI Taxonomy" id="314043"/>
    <lineage>
        <taxon>Eukaryota</taxon>
        <taxon>Fungi</taxon>
        <taxon>Dikarya</taxon>
        <taxon>Ascomycota</taxon>
        <taxon>Pezizomycotina</taxon>
        <taxon>Sordariomycetes</taxon>
        <taxon>Sordariomycetidae</taxon>
        <taxon>Sordariales</taxon>
        <taxon>Lasiosphaeriaceae</taxon>
        <taxon>Immersiella</taxon>
    </lineage>
</organism>
<evidence type="ECO:0000313" key="1">
    <source>
        <dbReference type="EMBL" id="KAK0611760.1"/>
    </source>
</evidence>
<reference evidence="1" key="1">
    <citation type="submission" date="2023-06" db="EMBL/GenBank/DDBJ databases">
        <title>Genome-scale phylogeny and comparative genomics of the fungal order Sordariales.</title>
        <authorList>
            <consortium name="Lawrence Berkeley National Laboratory"/>
            <person name="Hensen N."/>
            <person name="Bonometti L."/>
            <person name="Westerberg I."/>
            <person name="Brannstrom I.O."/>
            <person name="Guillou S."/>
            <person name="Cros-Aarteil S."/>
            <person name="Calhoun S."/>
            <person name="Haridas S."/>
            <person name="Kuo A."/>
            <person name="Mondo S."/>
            <person name="Pangilinan J."/>
            <person name="Riley R."/>
            <person name="Labutti K."/>
            <person name="Andreopoulos B."/>
            <person name="Lipzen A."/>
            <person name="Chen C."/>
            <person name="Yanf M."/>
            <person name="Daum C."/>
            <person name="Ng V."/>
            <person name="Clum A."/>
            <person name="Steindorff A."/>
            <person name="Ohm R."/>
            <person name="Martin F."/>
            <person name="Silar P."/>
            <person name="Natvig D."/>
            <person name="Lalanne C."/>
            <person name="Gautier V."/>
            <person name="Ament-Velasquez S.L."/>
            <person name="Kruys A."/>
            <person name="Hutchinson M.I."/>
            <person name="Powell A.J."/>
            <person name="Barry K."/>
            <person name="Miller A.N."/>
            <person name="Grigoriev I.V."/>
            <person name="Debuchy R."/>
            <person name="Gladieux P."/>
            <person name="Thoren M.H."/>
            <person name="Johannesson H."/>
        </authorList>
    </citation>
    <scope>NUCLEOTIDE SEQUENCE</scope>
    <source>
        <strain evidence="1">CBS 606.72</strain>
    </source>
</reference>
<proteinExistence type="predicted"/>